<evidence type="ECO:0000259" key="9">
    <source>
        <dbReference type="Pfam" id="PF01850"/>
    </source>
</evidence>
<organism evidence="10 11">
    <name type="scientific">Glycomyces endophyticus</name>
    <dbReference type="NCBI Taxonomy" id="480996"/>
    <lineage>
        <taxon>Bacteria</taxon>
        <taxon>Bacillati</taxon>
        <taxon>Actinomycetota</taxon>
        <taxon>Actinomycetes</taxon>
        <taxon>Glycomycetales</taxon>
        <taxon>Glycomycetaceae</taxon>
        <taxon>Glycomyces</taxon>
    </lineage>
</organism>
<protein>
    <recommendedName>
        <fullName evidence="8">Ribonuclease VapC</fullName>
        <shortName evidence="8">RNase VapC</shortName>
        <ecNumber evidence="8">3.1.-.-</ecNumber>
    </recommendedName>
    <alternativeName>
        <fullName evidence="8">Toxin VapC</fullName>
    </alternativeName>
</protein>
<keyword evidence="5 8" id="KW-0378">Hydrolase</keyword>
<feature type="binding site" evidence="8">
    <location>
        <position position="99"/>
    </location>
    <ligand>
        <name>Mg(2+)</name>
        <dbReference type="ChEBI" id="CHEBI:18420"/>
    </ligand>
</feature>
<keyword evidence="3 8" id="KW-0540">Nuclease</keyword>
<keyword evidence="6 8" id="KW-0460">Magnesium</keyword>
<evidence type="ECO:0000256" key="5">
    <source>
        <dbReference type="ARBA" id="ARBA00022801"/>
    </source>
</evidence>
<dbReference type="InterPro" id="IPR022907">
    <property type="entry name" value="VapC_family"/>
</dbReference>
<dbReference type="EMBL" id="BAAAQF010000017">
    <property type="protein sequence ID" value="GAA1686648.1"/>
    <property type="molecule type" value="Genomic_DNA"/>
</dbReference>
<keyword evidence="2 8" id="KW-1277">Toxin-antitoxin system</keyword>
<comment type="function">
    <text evidence="8">Toxic component of a toxin-antitoxin (TA) system. An RNase.</text>
</comment>
<evidence type="ECO:0000256" key="6">
    <source>
        <dbReference type="ARBA" id="ARBA00022842"/>
    </source>
</evidence>
<keyword evidence="8" id="KW-0800">Toxin</keyword>
<evidence type="ECO:0000256" key="8">
    <source>
        <dbReference type="HAMAP-Rule" id="MF_00265"/>
    </source>
</evidence>
<accession>A0ABP4TFY4</accession>
<keyword evidence="11" id="KW-1185">Reference proteome</keyword>
<comment type="similarity">
    <text evidence="7 8">Belongs to the PINc/VapC protein family.</text>
</comment>
<evidence type="ECO:0000256" key="4">
    <source>
        <dbReference type="ARBA" id="ARBA00022723"/>
    </source>
</evidence>
<dbReference type="InterPro" id="IPR050556">
    <property type="entry name" value="Type_II_TA_system_RNase"/>
</dbReference>
<comment type="caution">
    <text evidence="10">The sequence shown here is derived from an EMBL/GenBank/DDBJ whole genome shotgun (WGS) entry which is preliminary data.</text>
</comment>
<evidence type="ECO:0000256" key="2">
    <source>
        <dbReference type="ARBA" id="ARBA00022649"/>
    </source>
</evidence>
<name>A0ABP4TFY4_9ACTN</name>
<evidence type="ECO:0000256" key="7">
    <source>
        <dbReference type="ARBA" id="ARBA00038093"/>
    </source>
</evidence>
<feature type="binding site" evidence="8">
    <location>
        <position position="9"/>
    </location>
    <ligand>
        <name>Mg(2+)</name>
        <dbReference type="ChEBI" id="CHEBI:18420"/>
    </ligand>
</feature>
<dbReference type="PANTHER" id="PTHR33653:SF1">
    <property type="entry name" value="RIBONUCLEASE VAPC2"/>
    <property type="match status" value="1"/>
</dbReference>
<comment type="cofactor">
    <cofactor evidence="1 8">
        <name>Mg(2+)</name>
        <dbReference type="ChEBI" id="CHEBI:18420"/>
    </cofactor>
</comment>
<dbReference type="RefSeq" id="WP_344489477.1">
    <property type="nucleotide sequence ID" value="NZ_BAAAQF010000017.1"/>
</dbReference>
<keyword evidence="4 8" id="KW-0479">Metal-binding</keyword>
<dbReference type="CDD" id="cd18755">
    <property type="entry name" value="PIN_MtVapC3_VapC21-like"/>
    <property type="match status" value="1"/>
</dbReference>
<dbReference type="Gene3D" id="3.40.50.1010">
    <property type="entry name" value="5'-nuclease"/>
    <property type="match status" value="1"/>
</dbReference>
<gene>
    <name evidence="8" type="primary">vapC</name>
    <name evidence="10" type="ORF">GCM10009830_37670</name>
</gene>
<feature type="domain" description="PIN" evidence="9">
    <location>
        <begin position="6"/>
        <end position="124"/>
    </location>
</feature>
<sequence length="138" mass="15298">MTPARYLIDTSALSKILRGGGESYGWDRAAEAGLIAYCDTVELEYLFGARSLDDRRSILSIMENMFGWVPTDERMFRRAAEVQNELTKRGEHRSAGAADLLIAATAELHDLTLIHRDNDFKCVAAVTGQALEWMGVSS</sequence>
<dbReference type="HAMAP" id="MF_00265">
    <property type="entry name" value="VapC_Nob1"/>
    <property type="match status" value="1"/>
</dbReference>
<reference evidence="11" key="1">
    <citation type="journal article" date="2019" name="Int. J. Syst. Evol. Microbiol.">
        <title>The Global Catalogue of Microorganisms (GCM) 10K type strain sequencing project: providing services to taxonomists for standard genome sequencing and annotation.</title>
        <authorList>
            <consortium name="The Broad Institute Genomics Platform"/>
            <consortium name="The Broad Institute Genome Sequencing Center for Infectious Disease"/>
            <person name="Wu L."/>
            <person name="Ma J."/>
        </authorList>
    </citation>
    <scope>NUCLEOTIDE SEQUENCE [LARGE SCALE GENOMIC DNA]</scope>
    <source>
        <strain evidence="11">JCM 16001</strain>
    </source>
</reference>
<evidence type="ECO:0000256" key="3">
    <source>
        <dbReference type="ARBA" id="ARBA00022722"/>
    </source>
</evidence>
<evidence type="ECO:0000313" key="11">
    <source>
        <dbReference type="Proteomes" id="UP001499851"/>
    </source>
</evidence>
<evidence type="ECO:0000256" key="1">
    <source>
        <dbReference type="ARBA" id="ARBA00001946"/>
    </source>
</evidence>
<dbReference type="Proteomes" id="UP001499851">
    <property type="component" value="Unassembled WGS sequence"/>
</dbReference>
<dbReference type="InterPro" id="IPR029060">
    <property type="entry name" value="PIN-like_dom_sf"/>
</dbReference>
<evidence type="ECO:0000313" key="10">
    <source>
        <dbReference type="EMBL" id="GAA1686648.1"/>
    </source>
</evidence>
<dbReference type="PANTHER" id="PTHR33653">
    <property type="entry name" value="RIBONUCLEASE VAPC2"/>
    <property type="match status" value="1"/>
</dbReference>
<proteinExistence type="inferred from homology"/>
<dbReference type="SUPFAM" id="SSF88723">
    <property type="entry name" value="PIN domain-like"/>
    <property type="match status" value="1"/>
</dbReference>
<dbReference type="Pfam" id="PF01850">
    <property type="entry name" value="PIN"/>
    <property type="match status" value="1"/>
</dbReference>
<dbReference type="EC" id="3.1.-.-" evidence="8"/>
<dbReference type="InterPro" id="IPR002716">
    <property type="entry name" value="PIN_dom"/>
</dbReference>